<keyword evidence="6" id="KW-0106">Calcium</keyword>
<comment type="similarity">
    <text evidence="1 3">Belongs to the polysaccharide lyase 8 family.</text>
</comment>
<dbReference type="GO" id="GO:0034000">
    <property type="term" value="F:chondroitin-sulfate-ABC endolyase activity"/>
    <property type="evidence" value="ECO:0007669"/>
    <property type="project" value="InterPro"/>
</dbReference>
<dbReference type="InterPro" id="IPR014718">
    <property type="entry name" value="GH-type_carb-bd"/>
</dbReference>
<dbReference type="Pfam" id="PF09093">
    <property type="entry name" value="Lyase_catalyt"/>
    <property type="match status" value="1"/>
</dbReference>
<dbReference type="SUPFAM" id="SSF74650">
    <property type="entry name" value="Galactose mutarotase-like"/>
    <property type="match status" value="1"/>
</dbReference>
<dbReference type="Gene3D" id="2.70.98.10">
    <property type="match status" value="1"/>
</dbReference>
<feature type="binding site" evidence="6">
    <location>
        <position position="144"/>
    </location>
    <ligand>
        <name>Ca(2+)</name>
        <dbReference type="ChEBI" id="CHEBI:29108"/>
    </ligand>
</feature>
<dbReference type="RefSeq" id="WP_337971495.1">
    <property type="nucleotide sequence ID" value="NZ_CP065219.1"/>
</dbReference>
<evidence type="ECO:0000256" key="2">
    <source>
        <dbReference type="ARBA" id="ARBA00023239"/>
    </source>
</evidence>
<evidence type="ECO:0000259" key="7">
    <source>
        <dbReference type="Pfam" id="PF02278"/>
    </source>
</evidence>
<protein>
    <recommendedName>
        <fullName evidence="3">Chondroitin sulfate ABC lyase</fullName>
    </recommendedName>
    <alternativeName>
        <fullName evidence="3">Chondroitin ABC eliminase</fullName>
    </alternativeName>
    <alternativeName>
        <fullName evidence="3">Chondroitin ABC lyase</fullName>
    </alternativeName>
    <alternativeName>
        <fullName evidence="3">Chondroitinase ABC</fullName>
    </alternativeName>
</protein>
<feature type="site" description="Transition state stabilizer" evidence="5">
    <location>
        <position position="497"/>
    </location>
</feature>
<dbReference type="InterPro" id="IPR008929">
    <property type="entry name" value="Chondroitin_lyas"/>
</dbReference>
<keyword evidence="2 3" id="KW-0456">Lyase</keyword>
<dbReference type="GO" id="GO:0005576">
    <property type="term" value="C:extracellular region"/>
    <property type="evidence" value="ECO:0007669"/>
    <property type="project" value="InterPro"/>
</dbReference>
<feature type="active site" description="Proton donor" evidence="4">
    <location>
        <position position="445"/>
    </location>
</feature>
<dbReference type="GO" id="GO:0006027">
    <property type="term" value="P:glycosaminoglycan catabolic process"/>
    <property type="evidence" value="ECO:0007669"/>
    <property type="project" value="InterPro"/>
</dbReference>
<proteinExistence type="inferred from homology"/>
<comment type="function">
    <text evidence="3">Broad-specificity glycosaminoglycan lyase.</text>
</comment>
<dbReference type="PIRSF" id="PIRSF034515">
    <property type="entry name" value="Chondroitinase"/>
    <property type="match status" value="1"/>
</dbReference>
<feature type="domain" description="Lyase catalytic" evidence="9">
    <location>
        <begin position="180"/>
        <end position="534"/>
    </location>
</feature>
<keyword evidence="10" id="KW-0614">Plasmid</keyword>
<dbReference type="InterPro" id="IPR003159">
    <property type="entry name" value="Lyase_8_central_dom"/>
</dbReference>
<evidence type="ECO:0000313" key="11">
    <source>
        <dbReference type="Proteomes" id="UP000594435"/>
    </source>
</evidence>
<evidence type="ECO:0000256" key="4">
    <source>
        <dbReference type="PIRSR" id="PIRSR034515-1"/>
    </source>
</evidence>
<dbReference type="Gene3D" id="2.60.220.10">
    <property type="entry name" value="Polysaccharide lyase family 8-like, C-terminal"/>
    <property type="match status" value="1"/>
</dbReference>
<feature type="active site" description="Proton acceptor" evidence="4">
    <location>
        <position position="438"/>
    </location>
</feature>
<feature type="domain" description="Polysaccharide lyase family 8 central" evidence="7">
    <location>
        <begin position="561"/>
        <end position="817"/>
    </location>
</feature>
<dbReference type="SUPFAM" id="SSF49785">
    <property type="entry name" value="Galactose-binding domain-like"/>
    <property type="match status" value="1"/>
</dbReference>
<keyword evidence="6" id="KW-0479">Metal-binding</keyword>
<feature type="domain" description="Lyase N-terminal" evidence="8">
    <location>
        <begin position="3"/>
        <end position="163"/>
    </location>
</feature>
<dbReference type="PANTHER" id="PTHR37322">
    <property type="match status" value="1"/>
</dbReference>
<dbReference type="SUPFAM" id="SSF48230">
    <property type="entry name" value="Chondroitin AC/alginate lyase"/>
    <property type="match status" value="1"/>
</dbReference>
<evidence type="ECO:0000259" key="9">
    <source>
        <dbReference type="Pfam" id="PF09093"/>
    </source>
</evidence>
<dbReference type="GO" id="GO:0005975">
    <property type="term" value="P:carbohydrate metabolic process"/>
    <property type="evidence" value="ECO:0007669"/>
    <property type="project" value="InterPro"/>
</dbReference>
<feature type="site" description="Important for catalytic activity against all substrates" evidence="5">
    <location>
        <position position="154"/>
    </location>
</feature>
<dbReference type="Proteomes" id="UP000594435">
    <property type="component" value="Plasmid pVN20-VB00237"/>
</dbReference>
<dbReference type="SUPFAM" id="SSF49863">
    <property type="entry name" value="Hyaluronate lyase-like, C-terminal domain"/>
    <property type="match status" value="1"/>
</dbReference>
<dbReference type="EMBL" id="CP065219">
    <property type="protein sequence ID" value="QPL56590.1"/>
    <property type="molecule type" value="Genomic_DNA"/>
</dbReference>
<keyword evidence="3" id="KW-0119">Carbohydrate metabolism</keyword>
<dbReference type="Pfam" id="PF09092">
    <property type="entry name" value="Lyase_N"/>
    <property type="match status" value="1"/>
</dbReference>
<dbReference type="GO" id="GO:0046872">
    <property type="term" value="F:metal ion binding"/>
    <property type="evidence" value="ECO:0007669"/>
    <property type="project" value="UniProtKB-KW"/>
</dbReference>
<dbReference type="Gene3D" id="2.60.120.430">
    <property type="entry name" value="Galactose-binding lectin"/>
    <property type="match status" value="1"/>
</dbReference>
<geneLocation type="plasmid" evidence="10 11">
    <name>pVN20-VB00237</name>
</geneLocation>
<dbReference type="InterPro" id="IPR024200">
    <property type="entry name" value="Chondroitinase_ABC_I"/>
</dbReference>
<dbReference type="PANTHER" id="PTHR37322:SF3">
    <property type="entry name" value="CHONDROITIN SULFATE ABC EXOLYASE"/>
    <property type="match status" value="1"/>
</dbReference>
<name>A0AAJ4LX67_9VIBR</name>
<evidence type="ECO:0000256" key="5">
    <source>
        <dbReference type="PIRSR" id="PIRSR034515-2"/>
    </source>
</evidence>
<dbReference type="Pfam" id="PF02278">
    <property type="entry name" value="Lyase_8"/>
    <property type="match status" value="1"/>
</dbReference>
<evidence type="ECO:0000259" key="8">
    <source>
        <dbReference type="Pfam" id="PF09092"/>
    </source>
</evidence>
<sequence length="964" mass="109043">MQSTIISFEEQTRPTFVSHGEISKKRAILGEQSLLWKWRAGDILTIKKRIQRYDNKQAKKAFGKKATQVISFWVYNEVPLDQSMTLLLSKQGNNPSEKAINLNFKGWRAFGLSLDSDFEQPVTKELDTVQFVAPTHDSGELFIDRVMFSIDDGRYQWSDYHVKNRMAGHFPEIDFGLPTSLPEATEQQKQALNAVKQKTITLLADSNIRLPALRAKFDDFQIREVEGVIRGRHILTDKQQVIYNSRYLLPEDLEDFKEYAILGKKDQFGIIQHLGYSDLMLDIASRYVKNKDAAERAALSEMYLLMTRHLLDQGFAKGSSLVSTHHWGYSSRGWYSSALLMQDVLEQNDLLPEVYDALLWHAREFKASFDMEIKPQSSNLDYFNTLSRQHLALILLNPDEKERVALVSKFGHFITQALAQTPPSSFDGLRDDGTAYRHMGHYPNYAFHGFDHIAQVIYALHGTEFAVQKPGLDKLKKAMIAGWIYSNPVVPMGISGRHPFDDLSVKRYAQGMKLLAKSYPQLDEELASIYLQIRGLSSKDSAKHFGKTISPATLPEGSWSFNGGAFAVHRHGTQMAFMKGYNDVVWSSEIYTHDNRYGRYQSNGSVHVMPYGKLKQHGYQENGWDWARNPGATGIKVDLDKLESFTRDSLMMYSKEGKSAATSLDQKHTIFSHKHVERKYPNFDPTFRANKHVLATENMLYMTGNHISNSLSDHDEATETTLFQLATNGSATSININGSLHSDANLTITLTNHDWLIDSNNVGYFLIDVDPVRVTRSVQHSGHNKTKKATQGEFVTAWIDHGVNPTNAHYEYLVVMNTTAEEMQQLAQRYKNAARDASEKPGEILETSDNHHLVRVNGLYGYSAFSAAHFSHGVLQDVSQAAQVLAQTLASGNVKLSVSAMDLNLVKEWAYGPTEAPNKPVIIELTFRGKWQIDQAIRHQYRDNTTIVTISSLFGAATEFEIKP</sequence>
<evidence type="ECO:0000256" key="6">
    <source>
        <dbReference type="PIRSR" id="PIRSR034515-3"/>
    </source>
</evidence>
<dbReference type="InterPro" id="IPR008979">
    <property type="entry name" value="Galactose-bd-like_sf"/>
</dbReference>
<reference evidence="10 11" key="1">
    <citation type="submission" date="2020-11" db="EMBL/GenBank/DDBJ databases">
        <title>Complete and Circularized Genome Assembly of a human isolate of Vibrio navarrensis biotype pommerensis with MiSeq and MinION Sequence Data.</title>
        <authorList>
            <person name="Schwartz K."/>
            <person name="Borowiak M."/>
            <person name="Deneke C."/>
            <person name="Balau V."/>
            <person name="Metelmann C."/>
            <person name="Strauch E."/>
        </authorList>
    </citation>
    <scope>NUCLEOTIDE SEQUENCE [LARGE SCALE GENOMIC DNA]</scope>
    <source>
        <strain evidence="10 11">20-VB00237</strain>
        <plasmid evidence="10 11">pVN20-VB00237</plasmid>
    </source>
</reference>
<dbReference type="InterPro" id="IPR015176">
    <property type="entry name" value="Lyase_N"/>
</dbReference>
<evidence type="ECO:0000256" key="1">
    <source>
        <dbReference type="ARBA" id="ARBA00006699"/>
    </source>
</evidence>
<dbReference type="InterPro" id="IPR039174">
    <property type="entry name" value="Chondroitin_ABC_lyase"/>
</dbReference>
<organism evidence="10 11">
    <name type="scientific">Vibrio navarrensis</name>
    <dbReference type="NCBI Taxonomy" id="29495"/>
    <lineage>
        <taxon>Bacteria</taxon>
        <taxon>Pseudomonadati</taxon>
        <taxon>Pseudomonadota</taxon>
        <taxon>Gammaproteobacteria</taxon>
        <taxon>Vibrionales</taxon>
        <taxon>Vibrionaceae</taxon>
        <taxon>Vibrio</taxon>
    </lineage>
</organism>
<feature type="binding site" evidence="6">
    <location>
        <position position="9"/>
    </location>
    <ligand>
        <name>Ca(2+)</name>
        <dbReference type="ChEBI" id="CHEBI:29108"/>
    </ligand>
</feature>
<dbReference type="Gene3D" id="1.50.10.100">
    <property type="entry name" value="Chondroitin AC/alginate lyase"/>
    <property type="match status" value="1"/>
</dbReference>
<evidence type="ECO:0000313" key="10">
    <source>
        <dbReference type="EMBL" id="QPL56590.1"/>
    </source>
</evidence>
<feature type="active site" description="Proton acceptor" evidence="4">
    <location>
        <position position="326"/>
    </location>
</feature>
<evidence type="ECO:0000256" key="3">
    <source>
        <dbReference type="PIRNR" id="PIRNR034515"/>
    </source>
</evidence>
<dbReference type="AlphaFoldDB" id="A0AAJ4LX67"/>
<dbReference type="InterPro" id="IPR015177">
    <property type="entry name" value="Lyase_catalyt"/>
</dbReference>
<dbReference type="InterPro" id="IPR011071">
    <property type="entry name" value="Lyase_8-like_C"/>
</dbReference>
<feature type="site" description="Important for catalytic activity against all substrates" evidence="5">
    <location>
        <position position="589"/>
    </location>
</feature>
<dbReference type="GO" id="GO:0030246">
    <property type="term" value="F:carbohydrate binding"/>
    <property type="evidence" value="ECO:0007669"/>
    <property type="project" value="InterPro"/>
</dbReference>
<gene>
    <name evidence="10" type="ORF">I3X05_23395</name>
</gene>
<feature type="binding site" evidence="6">
    <location>
        <position position="7"/>
    </location>
    <ligand>
        <name>Ca(2+)</name>
        <dbReference type="ChEBI" id="CHEBI:29108"/>
    </ligand>
</feature>
<accession>A0AAJ4LX67</accession>
<feature type="site" description="Important for catalytic activity against dermatan sulfate substrate" evidence="5">
    <location>
        <position position="325"/>
    </location>
</feature>
<dbReference type="InterPro" id="IPR011013">
    <property type="entry name" value="Gal_mutarotase_sf_dom"/>
</dbReference>